<dbReference type="Pfam" id="PF07730">
    <property type="entry name" value="HisKA_3"/>
    <property type="match status" value="1"/>
</dbReference>
<dbReference type="InterPro" id="IPR011712">
    <property type="entry name" value="Sig_transdc_His_kin_sub3_dim/P"/>
</dbReference>
<feature type="transmembrane region" description="Helical" evidence="10">
    <location>
        <begin position="7"/>
        <end position="30"/>
    </location>
</feature>
<keyword evidence="9" id="KW-0175">Coiled coil</keyword>
<evidence type="ECO:0000256" key="6">
    <source>
        <dbReference type="ARBA" id="ARBA00022777"/>
    </source>
</evidence>
<sequence>MPMSKEVISLIVYLSLLILVLVTFVMFFFLSYQKRKNQLLIEKAEEKRRFEAELSKTQNEIQEQTFKNISWELHDNVGQLLSVAKMQLNMLQMELPENYQKRLSEASEVLGKGLSEMRQLSRTLNTDYVSNLGLQESLEVEVNRFKRLNFLRIEYDHLGDTIPINKKDEIIIFRIFQECFSNCIKYSKATLLSIVVEFRSKELFISATDNGVGFDMKKRGEGAGLINMRKRAELIGAKLTITSEINKGVSVTLAYPYKSN</sequence>
<evidence type="ECO:0000256" key="1">
    <source>
        <dbReference type="ARBA" id="ARBA00000085"/>
    </source>
</evidence>
<dbReference type="InterPro" id="IPR050482">
    <property type="entry name" value="Sensor_HK_TwoCompSys"/>
</dbReference>
<dbReference type="Pfam" id="PF02518">
    <property type="entry name" value="HATPase_c"/>
    <property type="match status" value="1"/>
</dbReference>
<dbReference type="GO" id="GO:0005524">
    <property type="term" value="F:ATP binding"/>
    <property type="evidence" value="ECO:0007669"/>
    <property type="project" value="UniProtKB-KW"/>
</dbReference>
<evidence type="ECO:0000256" key="5">
    <source>
        <dbReference type="ARBA" id="ARBA00022741"/>
    </source>
</evidence>
<protein>
    <recommendedName>
        <fullName evidence="2">histidine kinase</fullName>
        <ecNumber evidence="2">2.7.13.3</ecNumber>
    </recommendedName>
</protein>
<dbReference type="Proteomes" id="UP000468581">
    <property type="component" value="Unassembled WGS sequence"/>
</dbReference>
<keyword evidence="10" id="KW-0812">Transmembrane</keyword>
<keyword evidence="13" id="KW-1185">Reference proteome</keyword>
<dbReference type="GO" id="GO:0000155">
    <property type="term" value="F:phosphorelay sensor kinase activity"/>
    <property type="evidence" value="ECO:0007669"/>
    <property type="project" value="InterPro"/>
</dbReference>
<evidence type="ECO:0000256" key="7">
    <source>
        <dbReference type="ARBA" id="ARBA00022840"/>
    </source>
</evidence>
<dbReference type="PANTHER" id="PTHR24421">
    <property type="entry name" value="NITRATE/NITRITE SENSOR PROTEIN NARX-RELATED"/>
    <property type="match status" value="1"/>
</dbReference>
<name>A0A6P0UPM7_9FLAO</name>
<dbReference type="GO" id="GO:0046983">
    <property type="term" value="F:protein dimerization activity"/>
    <property type="evidence" value="ECO:0007669"/>
    <property type="project" value="InterPro"/>
</dbReference>
<comment type="catalytic activity">
    <reaction evidence="1">
        <text>ATP + protein L-histidine = ADP + protein N-phospho-L-histidine.</text>
        <dbReference type="EC" id="2.7.13.3"/>
    </reaction>
</comment>
<dbReference type="Gene3D" id="1.20.5.1930">
    <property type="match status" value="1"/>
</dbReference>
<evidence type="ECO:0000313" key="12">
    <source>
        <dbReference type="EMBL" id="NER13918.1"/>
    </source>
</evidence>
<dbReference type="SMART" id="SM00387">
    <property type="entry name" value="HATPase_c"/>
    <property type="match status" value="1"/>
</dbReference>
<dbReference type="EC" id="2.7.13.3" evidence="2"/>
<proteinExistence type="predicted"/>
<keyword evidence="8" id="KW-0902">Two-component regulatory system</keyword>
<keyword evidence="10" id="KW-0472">Membrane</keyword>
<keyword evidence="4" id="KW-0808">Transferase</keyword>
<dbReference type="PROSITE" id="PS50109">
    <property type="entry name" value="HIS_KIN"/>
    <property type="match status" value="1"/>
</dbReference>
<dbReference type="AlphaFoldDB" id="A0A6P0UPM7"/>
<organism evidence="12 13">
    <name type="scientific">Leptobacterium flavescens</name>
    <dbReference type="NCBI Taxonomy" id="472055"/>
    <lineage>
        <taxon>Bacteria</taxon>
        <taxon>Pseudomonadati</taxon>
        <taxon>Bacteroidota</taxon>
        <taxon>Flavobacteriia</taxon>
        <taxon>Flavobacteriales</taxon>
        <taxon>Flavobacteriaceae</taxon>
        <taxon>Leptobacterium</taxon>
    </lineage>
</organism>
<feature type="domain" description="Histidine kinase" evidence="11">
    <location>
        <begin position="68"/>
        <end position="259"/>
    </location>
</feature>
<dbReference type="InterPro" id="IPR036890">
    <property type="entry name" value="HATPase_C_sf"/>
</dbReference>
<comment type="caution">
    <text evidence="12">The sequence shown here is derived from an EMBL/GenBank/DDBJ whole genome shotgun (WGS) entry which is preliminary data.</text>
</comment>
<dbReference type="CDD" id="cd16917">
    <property type="entry name" value="HATPase_UhpB-NarQ-NarX-like"/>
    <property type="match status" value="1"/>
</dbReference>
<reference evidence="12 13" key="1">
    <citation type="submission" date="2020-01" db="EMBL/GenBank/DDBJ databases">
        <title>Leptobacterium flavescens.</title>
        <authorList>
            <person name="Wang G."/>
        </authorList>
    </citation>
    <scope>NUCLEOTIDE SEQUENCE [LARGE SCALE GENOMIC DNA]</scope>
    <source>
        <strain evidence="12 13">KCTC 22160</strain>
    </source>
</reference>
<evidence type="ECO:0000256" key="8">
    <source>
        <dbReference type="ARBA" id="ARBA00023012"/>
    </source>
</evidence>
<keyword evidence="5" id="KW-0547">Nucleotide-binding</keyword>
<feature type="coiled-coil region" evidence="9">
    <location>
        <begin position="40"/>
        <end position="67"/>
    </location>
</feature>
<evidence type="ECO:0000256" key="10">
    <source>
        <dbReference type="SAM" id="Phobius"/>
    </source>
</evidence>
<dbReference type="InterPro" id="IPR005467">
    <property type="entry name" value="His_kinase_dom"/>
</dbReference>
<keyword evidence="10" id="KW-1133">Transmembrane helix</keyword>
<dbReference type="PANTHER" id="PTHR24421:SF10">
    <property type="entry name" value="NITRATE_NITRITE SENSOR PROTEIN NARQ"/>
    <property type="match status" value="1"/>
</dbReference>
<gene>
    <name evidence="12" type="ORF">GWK08_10735</name>
</gene>
<dbReference type="Gene3D" id="3.30.565.10">
    <property type="entry name" value="Histidine kinase-like ATPase, C-terminal domain"/>
    <property type="match status" value="1"/>
</dbReference>
<evidence type="ECO:0000256" key="4">
    <source>
        <dbReference type="ARBA" id="ARBA00022679"/>
    </source>
</evidence>
<evidence type="ECO:0000256" key="3">
    <source>
        <dbReference type="ARBA" id="ARBA00022553"/>
    </source>
</evidence>
<dbReference type="InterPro" id="IPR003594">
    <property type="entry name" value="HATPase_dom"/>
</dbReference>
<evidence type="ECO:0000313" key="13">
    <source>
        <dbReference type="Proteomes" id="UP000468581"/>
    </source>
</evidence>
<evidence type="ECO:0000256" key="9">
    <source>
        <dbReference type="SAM" id="Coils"/>
    </source>
</evidence>
<keyword evidence="7" id="KW-0067">ATP-binding</keyword>
<evidence type="ECO:0000259" key="11">
    <source>
        <dbReference type="PROSITE" id="PS50109"/>
    </source>
</evidence>
<evidence type="ECO:0000256" key="2">
    <source>
        <dbReference type="ARBA" id="ARBA00012438"/>
    </source>
</evidence>
<keyword evidence="6 12" id="KW-0418">Kinase</keyword>
<keyword evidence="3" id="KW-0597">Phosphoprotein</keyword>
<dbReference type="EMBL" id="JAABOO010000002">
    <property type="protein sequence ID" value="NER13918.1"/>
    <property type="molecule type" value="Genomic_DNA"/>
</dbReference>
<dbReference type="SUPFAM" id="SSF55874">
    <property type="entry name" value="ATPase domain of HSP90 chaperone/DNA topoisomerase II/histidine kinase"/>
    <property type="match status" value="1"/>
</dbReference>
<accession>A0A6P0UPM7</accession>
<dbReference type="GO" id="GO:0016020">
    <property type="term" value="C:membrane"/>
    <property type="evidence" value="ECO:0007669"/>
    <property type="project" value="InterPro"/>
</dbReference>